<evidence type="ECO:0000313" key="3">
    <source>
        <dbReference type="Proteomes" id="UP000000467"/>
    </source>
</evidence>
<reference evidence="2 3" key="1">
    <citation type="journal article" date="2012" name="BMC Genomics">
        <title>Genome-guided analysis of physiological and morphological traits of the fermentative acetate oxidizer Thermacetogenium phaeum.</title>
        <authorList>
            <person name="Oehler D."/>
            <person name="Poehlein A."/>
            <person name="Leimbach A."/>
            <person name="Muller N."/>
            <person name="Daniel R."/>
            <person name="Gottschalk G."/>
            <person name="Schink B."/>
        </authorList>
    </citation>
    <scope>NUCLEOTIDE SEQUENCE [LARGE SCALE GENOMIC DNA]</scope>
    <source>
        <strain evidence="3">ATCC BAA-254 / DSM 26808 / PB</strain>
    </source>
</reference>
<dbReference type="HOGENOM" id="CLU_2157192_0_0_9"/>
<organism evidence="2 3">
    <name type="scientific">Thermacetogenium phaeum (strain ATCC BAA-254 / DSM 26808 / PB)</name>
    <dbReference type="NCBI Taxonomy" id="1089553"/>
    <lineage>
        <taxon>Bacteria</taxon>
        <taxon>Bacillati</taxon>
        <taxon>Bacillota</taxon>
        <taxon>Clostridia</taxon>
        <taxon>Thermoanaerobacterales</taxon>
        <taxon>Thermoanaerobacteraceae</taxon>
        <taxon>Thermacetogenium</taxon>
    </lineage>
</organism>
<proteinExistence type="predicted"/>
<accession>K4LM75</accession>
<gene>
    <name evidence="2" type="ordered locus">Tph_c29180</name>
</gene>
<sequence>MKSVNRNGSRAPRRQEQGEGNMQVVQSLARRINTMALLLYEIKAGTPLGKTVELLLELFRREGTTTPNGALILTNLSRLDLAELAELSAAELQESLDRLARDSIIIYRISP</sequence>
<protein>
    <submittedName>
        <fullName evidence="2">Uncharacterized protein</fullName>
    </submittedName>
</protein>
<dbReference type="Gene3D" id="2.60.120.10">
    <property type="entry name" value="Jelly Rolls"/>
    <property type="match status" value="1"/>
</dbReference>
<dbReference type="InterPro" id="IPR014710">
    <property type="entry name" value="RmlC-like_jellyroll"/>
</dbReference>
<evidence type="ECO:0000256" key="1">
    <source>
        <dbReference type="SAM" id="MobiDB-lite"/>
    </source>
</evidence>
<evidence type="ECO:0000313" key="2">
    <source>
        <dbReference type="EMBL" id="AFV13080.1"/>
    </source>
</evidence>
<dbReference type="InterPro" id="IPR036390">
    <property type="entry name" value="WH_DNA-bd_sf"/>
</dbReference>
<name>K4LM75_THEPS</name>
<dbReference type="EMBL" id="CP003732">
    <property type="protein sequence ID" value="AFV13080.1"/>
    <property type="molecule type" value="Genomic_DNA"/>
</dbReference>
<dbReference type="STRING" id="1089553.Tph_c29180"/>
<dbReference type="Proteomes" id="UP000000467">
    <property type="component" value="Chromosome"/>
</dbReference>
<feature type="region of interest" description="Disordered" evidence="1">
    <location>
        <begin position="1"/>
        <end position="22"/>
    </location>
</feature>
<keyword evidence="3" id="KW-1185">Reference proteome</keyword>
<dbReference type="SUPFAM" id="SSF46785">
    <property type="entry name" value="Winged helix' DNA-binding domain"/>
    <property type="match status" value="1"/>
</dbReference>
<dbReference type="AlphaFoldDB" id="K4LM75"/>
<dbReference type="eggNOG" id="ENOG502ZF92">
    <property type="taxonomic scope" value="Bacteria"/>
</dbReference>
<dbReference type="KEGG" id="tpz:Tph_c29180"/>